<sequence length="434" mass="48272">MRRALLLLNAVLLAIGNCGDPMVMRLYFIHGGNQVWLSSWLETAGWPVNFIPLLITYLRRRRKEGSTTKVFFMNGPVFAASTFIGVLTGLDDYLYAYGVARLPVSTSALVNASKLSFTAVFAFLLVRQKFTPYSINAVALLTVGAGVLALHASGDRPKGESNKEYHLGFFMTEAAAVLYGFVWPLVELTYKKARQAITYFFLVHRQAITYTLVLEMQLVMCLFATLVCSIGMVIENEFKAIPKAARDFELGKATYYRVLVSSGIIWQCFFLGAIGVVFSASSLLSAIITAVLLPVTEILTVIFYCEKVQAEKGVSLVLSLWGFVSYFYATHDRDLSSFSAYPRFIPALLNFLRLLRDSPYPRSELQPDTLENIVCNLICRKGGEDQSGKKAKQMLANMVQVSMERSLRHLQQRALACNPADLQIASCASEVSLK</sequence>
<organism evidence="1 2">
    <name type="scientific">Vaccinium darrowii</name>
    <dbReference type="NCBI Taxonomy" id="229202"/>
    <lineage>
        <taxon>Eukaryota</taxon>
        <taxon>Viridiplantae</taxon>
        <taxon>Streptophyta</taxon>
        <taxon>Embryophyta</taxon>
        <taxon>Tracheophyta</taxon>
        <taxon>Spermatophyta</taxon>
        <taxon>Magnoliopsida</taxon>
        <taxon>eudicotyledons</taxon>
        <taxon>Gunneridae</taxon>
        <taxon>Pentapetalae</taxon>
        <taxon>asterids</taxon>
        <taxon>Ericales</taxon>
        <taxon>Ericaceae</taxon>
        <taxon>Vaccinioideae</taxon>
        <taxon>Vaccinieae</taxon>
        <taxon>Vaccinium</taxon>
    </lineage>
</organism>
<dbReference type="EMBL" id="CM037155">
    <property type="protein sequence ID" value="KAH7847162.1"/>
    <property type="molecule type" value="Genomic_DNA"/>
</dbReference>
<dbReference type="Proteomes" id="UP000828048">
    <property type="component" value="Chromosome 5"/>
</dbReference>
<evidence type="ECO:0000313" key="2">
    <source>
        <dbReference type="Proteomes" id="UP000828048"/>
    </source>
</evidence>
<reference evidence="1 2" key="1">
    <citation type="journal article" date="2021" name="Hortic Res">
        <title>High-quality reference genome and annotation aids understanding of berry development for evergreen blueberry (Vaccinium darrowii).</title>
        <authorList>
            <person name="Yu J."/>
            <person name="Hulse-Kemp A.M."/>
            <person name="Babiker E."/>
            <person name="Staton M."/>
        </authorList>
    </citation>
    <scope>NUCLEOTIDE SEQUENCE [LARGE SCALE GENOMIC DNA]</scope>
    <source>
        <strain evidence="2">cv. NJ 8807/NJ 8810</strain>
        <tissue evidence="1">Young leaf</tissue>
    </source>
</reference>
<comment type="caution">
    <text evidence="1">The sequence shown here is derived from an EMBL/GenBank/DDBJ whole genome shotgun (WGS) entry which is preliminary data.</text>
</comment>
<evidence type="ECO:0000313" key="1">
    <source>
        <dbReference type="EMBL" id="KAH7847162.1"/>
    </source>
</evidence>
<proteinExistence type="predicted"/>
<accession>A0ACB7Y1K0</accession>
<protein>
    <submittedName>
        <fullName evidence="1">Uncharacterized protein</fullName>
    </submittedName>
</protein>
<name>A0ACB7Y1K0_9ERIC</name>
<gene>
    <name evidence="1" type="ORF">Vadar_022700</name>
</gene>
<keyword evidence="2" id="KW-1185">Reference proteome</keyword>